<gene>
    <name evidence="2" type="ORF">N5I87_12215</name>
</gene>
<reference evidence="2" key="2">
    <citation type="submission" date="2023-02" db="EMBL/GenBank/DDBJ databases">
        <authorList>
            <person name="Lu C.-H."/>
        </authorList>
    </citation>
    <scope>NUCLEOTIDE SEQUENCE</scope>
    <source>
        <strain evidence="2">22TCCZM01-4</strain>
    </source>
</reference>
<dbReference type="SMART" id="SM01040">
    <property type="entry name" value="Bro-N"/>
    <property type="match status" value="1"/>
</dbReference>
<accession>A0AAE3I2X8</accession>
<evidence type="ECO:0000313" key="2">
    <source>
        <dbReference type="EMBL" id="MCT7316770.1"/>
    </source>
</evidence>
<protein>
    <submittedName>
        <fullName evidence="2">BRO family protein</fullName>
    </submittedName>
</protein>
<dbReference type="PROSITE" id="PS51750">
    <property type="entry name" value="BRO_N"/>
    <property type="match status" value="1"/>
</dbReference>
<dbReference type="RefSeq" id="WP_260799708.1">
    <property type="nucleotide sequence ID" value="NZ_JAOCQJ010000003.1"/>
</dbReference>
<evidence type="ECO:0000313" key="3">
    <source>
        <dbReference type="Proteomes" id="UP001164374"/>
    </source>
</evidence>
<comment type="caution">
    <text evidence="2">The sequence shown here is derived from an EMBL/GenBank/DDBJ whole genome shotgun (WGS) entry which is preliminary data.</text>
</comment>
<organism evidence="2 3">
    <name type="scientific">Ralstonia mojiangensis</name>
    <dbReference type="NCBI Taxonomy" id="2953895"/>
    <lineage>
        <taxon>Bacteria</taxon>
        <taxon>Pseudomonadati</taxon>
        <taxon>Pseudomonadota</taxon>
        <taxon>Betaproteobacteria</taxon>
        <taxon>Burkholderiales</taxon>
        <taxon>Burkholderiaceae</taxon>
        <taxon>Ralstonia</taxon>
    </lineage>
</organism>
<dbReference type="EMBL" id="JAOCQJ010000003">
    <property type="protein sequence ID" value="MCT7316770.1"/>
    <property type="molecule type" value="Genomic_DNA"/>
</dbReference>
<reference evidence="2" key="1">
    <citation type="journal article" date="2023" name="Front. Microbiol.">
        <title>Ralstonia chuxiongensis sp. nov., Ralstonia mojiangensis sp. nov., and Ralstonia soli sp. nov., isolated from tobacco fields, are three novel species in the family Burkholderiaceae.</title>
        <authorList>
            <person name="Lu C.H."/>
            <person name="Zhang Y.Y."/>
            <person name="Jiang N."/>
            <person name="Chen W."/>
            <person name="Shao X."/>
            <person name="Zhao Z.M."/>
            <person name="Lu W.L."/>
            <person name="Hu X."/>
            <person name="Xi Y.X."/>
            <person name="Zou S.Y."/>
            <person name="Wei Q.J."/>
            <person name="Lin Z.L."/>
            <person name="Gong L."/>
            <person name="Gai X.T."/>
            <person name="Zhang L.Q."/>
            <person name="Li J.Y."/>
            <person name="Jin Y."/>
            <person name="Xia Z.Y."/>
        </authorList>
    </citation>
    <scope>NUCLEOTIDE SEQUENCE</scope>
    <source>
        <strain evidence="2">22TCCZM01-4</strain>
    </source>
</reference>
<dbReference type="Proteomes" id="UP001164374">
    <property type="component" value="Unassembled WGS sequence"/>
</dbReference>
<dbReference type="InterPro" id="IPR003497">
    <property type="entry name" value="BRO_N_domain"/>
</dbReference>
<dbReference type="AlphaFoldDB" id="A0AAE3I2X8"/>
<dbReference type="Pfam" id="PF02498">
    <property type="entry name" value="Bro-N"/>
    <property type="match status" value="1"/>
</dbReference>
<proteinExistence type="predicted"/>
<name>A0AAE3I2X8_9RALS</name>
<sequence>MQTNTVLTFEDVDFDVIDIHNTPWLRVFQIGSALGYRNPSSDMAKLYERNADEFTEKMTRLFEVDTVGGRQQVRIFSPRGAYLLAMLARTERAKAFRHWVLDVLEGRLVPQETGRMTVPQRLAALRYRGSLVKELANARTASLAVELYANLLQVSRLLGMQTQPIGVLAPVARQNSLQGIA</sequence>
<feature type="domain" description="Bro-N" evidence="1">
    <location>
        <begin position="1"/>
        <end position="116"/>
    </location>
</feature>
<evidence type="ECO:0000259" key="1">
    <source>
        <dbReference type="PROSITE" id="PS51750"/>
    </source>
</evidence>